<feature type="compositionally biased region" description="Basic and acidic residues" evidence="1">
    <location>
        <begin position="308"/>
        <end position="317"/>
    </location>
</feature>
<dbReference type="Proteomes" id="UP000054383">
    <property type="component" value="Unassembled WGS sequence"/>
</dbReference>
<evidence type="ECO:0000259" key="2">
    <source>
        <dbReference type="PROSITE" id="PS50181"/>
    </source>
</evidence>
<reference evidence="3 4" key="1">
    <citation type="submission" date="2015-04" db="EMBL/GenBank/DDBJ databases">
        <authorList>
            <person name="Syromyatnikov M.Y."/>
            <person name="Popov V.N."/>
        </authorList>
    </citation>
    <scope>NUCLEOTIDE SEQUENCE [LARGE SCALE GENOMIC DNA]</scope>
    <source>
        <strain evidence="3">WF-38-12</strain>
    </source>
</reference>
<evidence type="ECO:0000313" key="4">
    <source>
        <dbReference type="Proteomes" id="UP000054383"/>
    </source>
</evidence>
<sequence>MSLLRLPPEILEQIFNYIGSSFFREDLGRLTVCKQWLEFALPAYFKCITLSQETLRNLITSGPCLSSYSQEYAQESNSLNATGLNETWINVVNDDLSQLAILAQQSHKLRTLRIRARRFPPPESLEPPEDYLPMASMQAFLSVGKLSFLELDLSSNFLDSSGQRGDDYHICPAIGALLPTLRTLHLRMRSICPDVLKPRDPNNCLHLSGVVINLSLTMGIMAAAHSKRCGSQGGGLLQLKADIQEQAAAIATRMASPKIIRILTHSLPLFKIQSLDVLTGKTMILDDDMAWDEDGKTVKEESEPESEISGHDEFSTF</sequence>
<gene>
    <name evidence="3" type="ORF">PISL3812_05379</name>
</gene>
<dbReference type="InterPro" id="IPR001810">
    <property type="entry name" value="F-box_dom"/>
</dbReference>
<evidence type="ECO:0000313" key="3">
    <source>
        <dbReference type="EMBL" id="CRG88349.1"/>
    </source>
</evidence>
<dbReference type="PROSITE" id="PS50181">
    <property type="entry name" value="FBOX"/>
    <property type="match status" value="1"/>
</dbReference>
<accession>A0A0U1LYD7</accession>
<organism evidence="3 4">
    <name type="scientific">Talaromyces islandicus</name>
    <name type="common">Penicillium islandicum</name>
    <dbReference type="NCBI Taxonomy" id="28573"/>
    <lineage>
        <taxon>Eukaryota</taxon>
        <taxon>Fungi</taxon>
        <taxon>Dikarya</taxon>
        <taxon>Ascomycota</taxon>
        <taxon>Pezizomycotina</taxon>
        <taxon>Eurotiomycetes</taxon>
        <taxon>Eurotiomycetidae</taxon>
        <taxon>Eurotiales</taxon>
        <taxon>Trichocomaceae</taxon>
        <taxon>Talaromyces</taxon>
        <taxon>Talaromyces sect. Islandici</taxon>
    </lineage>
</organism>
<feature type="region of interest" description="Disordered" evidence="1">
    <location>
        <begin position="294"/>
        <end position="317"/>
    </location>
</feature>
<dbReference type="EMBL" id="CVMT01000004">
    <property type="protein sequence ID" value="CRG88349.1"/>
    <property type="molecule type" value="Genomic_DNA"/>
</dbReference>
<dbReference type="STRING" id="28573.A0A0U1LYD7"/>
<name>A0A0U1LYD7_TALIS</name>
<dbReference type="OrthoDB" id="3637487at2759"/>
<dbReference type="OMA" id="RWYAIAK"/>
<feature type="domain" description="F-box" evidence="2">
    <location>
        <begin position="1"/>
        <end position="18"/>
    </location>
</feature>
<evidence type="ECO:0000256" key="1">
    <source>
        <dbReference type="SAM" id="MobiDB-lite"/>
    </source>
</evidence>
<proteinExistence type="predicted"/>
<dbReference type="CDD" id="cd09917">
    <property type="entry name" value="F-box_SF"/>
    <property type="match status" value="1"/>
</dbReference>
<dbReference type="AlphaFoldDB" id="A0A0U1LYD7"/>
<keyword evidence="4" id="KW-1185">Reference proteome</keyword>
<protein>
    <recommendedName>
        <fullName evidence="2">F-box domain-containing protein</fullName>
    </recommendedName>
</protein>